<feature type="compositionally biased region" description="Basic and acidic residues" evidence="1">
    <location>
        <begin position="66"/>
        <end position="89"/>
    </location>
</feature>
<dbReference type="Proteomes" id="UP000721954">
    <property type="component" value="Unassembled WGS sequence"/>
</dbReference>
<evidence type="ECO:0000256" key="1">
    <source>
        <dbReference type="SAM" id="MobiDB-lite"/>
    </source>
</evidence>
<gene>
    <name evidence="3" type="ORF">JW613_10005</name>
</gene>
<proteinExistence type="predicted"/>
<dbReference type="GeneID" id="96258939"/>
<organism evidence="3 4">
    <name type="scientific">Streptomyces smyrnaeus</name>
    <dbReference type="NCBI Taxonomy" id="1387713"/>
    <lineage>
        <taxon>Bacteria</taxon>
        <taxon>Bacillati</taxon>
        <taxon>Actinomycetota</taxon>
        <taxon>Actinomycetes</taxon>
        <taxon>Kitasatosporales</taxon>
        <taxon>Streptomycetaceae</taxon>
        <taxon>Streptomyces</taxon>
    </lineage>
</organism>
<dbReference type="EMBL" id="JAFFZM010000005">
    <property type="protein sequence ID" value="MBO8198637.1"/>
    <property type="molecule type" value="Genomic_DNA"/>
</dbReference>
<dbReference type="RefSeq" id="WP_209210368.1">
    <property type="nucleotide sequence ID" value="NZ_JAFFZM010000005.1"/>
</dbReference>
<feature type="compositionally biased region" description="Acidic residues" evidence="1">
    <location>
        <begin position="90"/>
        <end position="105"/>
    </location>
</feature>
<keyword evidence="2" id="KW-1133">Transmembrane helix</keyword>
<feature type="region of interest" description="Disordered" evidence="1">
    <location>
        <begin position="50"/>
        <end position="128"/>
    </location>
</feature>
<keyword evidence="4" id="KW-1185">Reference proteome</keyword>
<evidence type="ECO:0000256" key="2">
    <source>
        <dbReference type="SAM" id="Phobius"/>
    </source>
</evidence>
<evidence type="ECO:0000313" key="4">
    <source>
        <dbReference type="Proteomes" id="UP000721954"/>
    </source>
</evidence>
<evidence type="ECO:0008006" key="5">
    <source>
        <dbReference type="Google" id="ProtNLM"/>
    </source>
</evidence>
<keyword evidence="2" id="KW-0472">Membrane</keyword>
<feature type="transmembrane region" description="Helical" evidence="2">
    <location>
        <begin position="166"/>
        <end position="187"/>
    </location>
</feature>
<evidence type="ECO:0000313" key="3">
    <source>
        <dbReference type="EMBL" id="MBO8198637.1"/>
    </source>
</evidence>
<feature type="region of interest" description="Disordered" evidence="1">
    <location>
        <begin position="189"/>
        <end position="224"/>
    </location>
</feature>
<comment type="caution">
    <text evidence="3">The sequence shown here is derived from an EMBL/GenBank/DDBJ whole genome shotgun (WGS) entry which is preliminary data.</text>
</comment>
<feature type="region of interest" description="Disordered" evidence="1">
    <location>
        <begin position="1"/>
        <end position="26"/>
    </location>
</feature>
<name>A0ABS3XUG9_9ACTN</name>
<protein>
    <recommendedName>
        <fullName evidence="5">SPOR domain-containing protein</fullName>
    </recommendedName>
</protein>
<sequence>MPDDVGGRPFPDGEEPEYRDHGAADDEFASVVLDEDFVRAAEVHEPSAAERILASAQSHAELTENENLRSAEDGVGRARGEGELPHDDLTEADDPFYDDPDDDEGRFDRSDYRVEYEGTDGLPPELDPAYEHGADFGYPHGAHGRYTPHGGGARPYRGHRSWQRPVAWVLAVVMGIGMVALAFSAVYRGTSNQRQDPTPPPATTGVDREGPGALPTVSVEPPGG</sequence>
<accession>A0ABS3XUG9</accession>
<feature type="compositionally biased region" description="Basic and acidic residues" evidence="1">
    <location>
        <begin position="106"/>
        <end position="116"/>
    </location>
</feature>
<reference evidence="3 4" key="1">
    <citation type="submission" date="2021-02" db="EMBL/GenBank/DDBJ databases">
        <title>Streptomyces spirodelae sp. nov., isolated from duckweed.</title>
        <authorList>
            <person name="Saimee Y."/>
            <person name="Duangmal K."/>
        </authorList>
    </citation>
    <scope>NUCLEOTIDE SEQUENCE [LARGE SCALE GENOMIC DNA]</scope>
    <source>
        <strain evidence="3 4">DSM 42105</strain>
    </source>
</reference>
<keyword evidence="2" id="KW-0812">Transmembrane</keyword>